<organism evidence="2 3">
    <name type="scientific">Ambispora gerdemannii</name>
    <dbReference type="NCBI Taxonomy" id="144530"/>
    <lineage>
        <taxon>Eukaryota</taxon>
        <taxon>Fungi</taxon>
        <taxon>Fungi incertae sedis</taxon>
        <taxon>Mucoromycota</taxon>
        <taxon>Glomeromycotina</taxon>
        <taxon>Glomeromycetes</taxon>
        <taxon>Archaeosporales</taxon>
        <taxon>Ambisporaceae</taxon>
        <taxon>Ambispora</taxon>
    </lineage>
</organism>
<evidence type="ECO:0000313" key="3">
    <source>
        <dbReference type="Proteomes" id="UP000789831"/>
    </source>
</evidence>
<dbReference type="EMBL" id="CAJVPL010009494">
    <property type="protein sequence ID" value="CAG8678367.1"/>
    <property type="molecule type" value="Genomic_DNA"/>
</dbReference>
<dbReference type="Proteomes" id="UP000789831">
    <property type="component" value="Unassembled WGS sequence"/>
</dbReference>
<feature type="region of interest" description="Disordered" evidence="1">
    <location>
        <begin position="1"/>
        <end position="44"/>
    </location>
</feature>
<gene>
    <name evidence="2" type="ORF">AGERDE_LOCUS12560</name>
</gene>
<accession>A0A9N9HEA3</accession>
<reference evidence="2" key="1">
    <citation type="submission" date="2021-06" db="EMBL/GenBank/DDBJ databases">
        <authorList>
            <person name="Kallberg Y."/>
            <person name="Tangrot J."/>
            <person name="Rosling A."/>
        </authorList>
    </citation>
    <scope>NUCLEOTIDE SEQUENCE</scope>
    <source>
        <strain evidence="2">MT106</strain>
    </source>
</reference>
<evidence type="ECO:0000256" key="1">
    <source>
        <dbReference type="SAM" id="MobiDB-lite"/>
    </source>
</evidence>
<feature type="compositionally biased region" description="Basic and acidic residues" evidence="1">
    <location>
        <begin position="33"/>
        <end position="44"/>
    </location>
</feature>
<proteinExistence type="predicted"/>
<feature type="non-terminal residue" evidence="2">
    <location>
        <position position="44"/>
    </location>
</feature>
<protein>
    <submittedName>
        <fullName evidence="2">4408_t:CDS:1</fullName>
    </submittedName>
</protein>
<keyword evidence="3" id="KW-1185">Reference proteome</keyword>
<comment type="caution">
    <text evidence="2">The sequence shown here is derived from an EMBL/GenBank/DDBJ whole genome shotgun (WGS) entry which is preliminary data.</text>
</comment>
<dbReference type="AlphaFoldDB" id="A0A9N9HEA3"/>
<sequence length="44" mass="4970">MYKNPDVGIGKSEGDDRMNSGESEGNSDDQNIEEFKDRESNFID</sequence>
<name>A0A9N9HEA3_9GLOM</name>
<evidence type="ECO:0000313" key="2">
    <source>
        <dbReference type="EMBL" id="CAG8678367.1"/>
    </source>
</evidence>